<dbReference type="AlphaFoldDB" id="A0A7X1I6W5"/>
<dbReference type="EMBL" id="JACMHY010000018">
    <property type="protein sequence ID" value="MBC2869436.1"/>
    <property type="molecule type" value="Genomic_DNA"/>
</dbReference>
<sequence>MLVIVGLVVGLLNSRDDEVADVPPPYEAQSVIELNSPPDGFEPDAKPAGHWLNAPEDGSDSVESDIVSDFYPRLGDPQADIRVNCRDKSLADYSKFHCLVRTSNAADPHRNVEATYDVAMGHSQAGSYEGQQVQTFTIEARKIPLVRAQVLQELWETHERLKNHKEMRLACDRMPAVMMVEPGATTQHHCYVKHVTDKAIWWTTYAVRAPDADDPFRKPVLADVR</sequence>
<evidence type="ECO:0000313" key="1">
    <source>
        <dbReference type="EMBL" id="MBC2869436.1"/>
    </source>
</evidence>
<dbReference type="Proteomes" id="UP000517694">
    <property type="component" value="Unassembled WGS sequence"/>
</dbReference>
<proteinExistence type="predicted"/>
<name>A0A7X1I6W5_9ACTN</name>
<reference evidence="1 2" key="1">
    <citation type="submission" date="2020-08" db="EMBL/GenBank/DDBJ databases">
        <title>Whole-Genome Sequence of French Clinical Streptomyces mexicanus Strain Q0842.</title>
        <authorList>
            <person name="Boxberger M."/>
            <person name="La Scola B."/>
        </authorList>
    </citation>
    <scope>NUCLEOTIDE SEQUENCE [LARGE SCALE GENOMIC DNA]</scope>
    <source>
        <strain evidence="1 2">Marseille-Q0842</strain>
    </source>
</reference>
<evidence type="ECO:0000313" key="2">
    <source>
        <dbReference type="Proteomes" id="UP000517694"/>
    </source>
</evidence>
<protein>
    <submittedName>
        <fullName evidence="1">Uncharacterized protein</fullName>
    </submittedName>
</protein>
<accession>A0A7X1I6W5</accession>
<gene>
    <name evidence="1" type="ORF">H1R13_32075</name>
</gene>
<organism evidence="1 2">
    <name type="scientific">Streptomyces mexicanus</name>
    <dbReference type="NCBI Taxonomy" id="178566"/>
    <lineage>
        <taxon>Bacteria</taxon>
        <taxon>Bacillati</taxon>
        <taxon>Actinomycetota</taxon>
        <taxon>Actinomycetes</taxon>
        <taxon>Kitasatosporales</taxon>
        <taxon>Streptomycetaceae</taxon>
        <taxon>Streptomyces</taxon>
    </lineage>
</organism>
<comment type="caution">
    <text evidence="1">The sequence shown here is derived from an EMBL/GenBank/DDBJ whole genome shotgun (WGS) entry which is preliminary data.</text>
</comment>
<dbReference type="RefSeq" id="WP_159662905.1">
    <property type="nucleotide sequence ID" value="NZ_JACMHY010000018.1"/>
</dbReference>
<keyword evidence="2" id="KW-1185">Reference proteome</keyword>